<dbReference type="PANTHER" id="PTHR36571:SF1">
    <property type="entry name" value="PROTEIN YGIW"/>
    <property type="match status" value="1"/>
</dbReference>
<evidence type="ECO:0000313" key="3">
    <source>
        <dbReference type="EMBL" id="CAH0529610.1"/>
    </source>
</evidence>
<keyword evidence="4" id="KW-1185">Reference proteome</keyword>
<evidence type="ECO:0008006" key="5">
    <source>
        <dbReference type="Google" id="ProtNLM"/>
    </source>
</evidence>
<proteinExistence type="predicted"/>
<dbReference type="InterPro" id="IPR036700">
    <property type="entry name" value="BOBF_sf"/>
</dbReference>
<name>A0ABN8DKF7_9VIBR</name>
<evidence type="ECO:0000256" key="2">
    <source>
        <dbReference type="SAM" id="SignalP"/>
    </source>
</evidence>
<gene>
    <name evidence="3" type="ORF">VHP8226_03365</name>
</gene>
<dbReference type="RefSeq" id="WP_237486195.1">
    <property type="nucleotide sequence ID" value="NZ_CAKLCM010000003.1"/>
</dbReference>
<dbReference type="PANTHER" id="PTHR36571">
    <property type="entry name" value="PROTEIN YGIW"/>
    <property type="match status" value="1"/>
</dbReference>
<feature type="signal peptide" evidence="2">
    <location>
        <begin position="1"/>
        <end position="22"/>
    </location>
</feature>
<reference evidence="3" key="1">
    <citation type="submission" date="2021-12" db="EMBL/GenBank/DDBJ databases">
        <authorList>
            <person name="Rodrigo-Torres L."/>
            <person name="Arahal R. D."/>
            <person name="Lucena T."/>
        </authorList>
    </citation>
    <scope>NUCLEOTIDE SEQUENCE</scope>
    <source>
        <strain evidence="3">CECT 8226</strain>
    </source>
</reference>
<comment type="caution">
    <text evidence="3">The sequence shown here is derived from an EMBL/GenBank/DDBJ whole genome shotgun (WGS) entry which is preliminary data.</text>
</comment>
<evidence type="ECO:0000313" key="4">
    <source>
        <dbReference type="Proteomes" id="UP000838160"/>
    </source>
</evidence>
<keyword evidence="1 2" id="KW-0732">Signal</keyword>
<dbReference type="EMBL" id="CAKLCM010000003">
    <property type="protein sequence ID" value="CAH0529610.1"/>
    <property type="molecule type" value="Genomic_DNA"/>
</dbReference>
<protein>
    <recommendedName>
        <fullName evidence="5">Bacterial OB-fold domain-containing protein</fullName>
    </recommendedName>
</protein>
<accession>A0ABN8DKF7</accession>
<evidence type="ECO:0000256" key="1">
    <source>
        <dbReference type="ARBA" id="ARBA00022729"/>
    </source>
</evidence>
<dbReference type="InterPro" id="IPR005220">
    <property type="entry name" value="CarO-like"/>
</dbReference>
<dbReference type="Gene3D" id="2.40.50.200">
    <property type="entry name" value="Bacterial OB-fold"/>
    <property type="match status" value="1"/>
</dbReference>
<feature type="chain" id="PRO_5047204212" description="Bacterial OB-fold domain-containing protein" evidence="2">
    <location>
        <begin position="23"/>
        <end position="129"/>
    </location>
</feature>
<sequence length="129" mass="14152">MKNTTILAIAATMIAAPTLALAKDGHGNKHDAHIHYQGPVTTTQVAELLTDTSRFTEKKVVVEGKLVRQLSADTFIFSDGKAEIQVELEDINFKHSLDHQTPVRLFGEYEGGSTPEIEVEHIQLVKTAS</sequence>
<dbReference type="SUPFAM" id="SSF101756">
    <property type="entry name" value="Hypothetical protein YgiW"/>
    <property type="match status" value="1"/>
</dbReference>
<organism evidence="3 4">
    <name type="scientific">Vibrio hippocampi</name>
    <dbReference type="NCBI Taxonomy" id="654686"/>
    <lineage>
        <taxon>Bacteria</taxon>
        <taxon>Pseudomonadati</taxon>
        <taxon>Pseudomonadota</taxon>
        <taxon>Gammaproteobacteria</taxon>
        <taxon>Vibrionales</taxon>
        <taxon>Vibrionaceae</taxon>
        <taxon>Vibrio</taxon>
    </lineage>
</organism>
<dbReference type="Proteomes" id="UP000838160">
    <property type="component" value="Unassembled WGS sequence"/>
</dbReference>
<dbReference type="Pfam" id="PF04076">
    <property type="entry name" value="BOF"/>
    <property type="match status" value="1"/>
</dbReference>
<dbReference type="NCBIfam" id="NF033674">
    <property type="entry name" value="stress_OB_fold"/>
    <property type="match status" value="1"/>
</dbReference>